<proteinExistence type="predicted"/>
<keyword evidence="3" id="KW-1185">Reference proteome</keyword>
<gene>
    <name evidence="2" type="ORF">F3Y22_tig00000910pilonHSYRG00004</name>
</gene>
<accession>A0A6A3D414</accession>
<evidence type="ECO:0000313" key="2">
    <source>
        <dbReference type="EMBL" id="KAE8733989.1"/>
    </source>
</evidence>
<evidence type="ECO:0000313" key="3">
    <source>
        <dbReference type="Proteomes" id="UP000436088"/>
    </source>
</evidence>
<protein>
    <submittedName>
        <fullName evidence="2">Uncharacterized protein</fullName>
    </submittedName>
</protein>
<feature type="compositionally biased region" description="Basic and acidic residues" evidence="1">
    <location>
        <begin position="1"/>
        <end position="14"/>
    </location>
</feature>
<feature type="region of interest" description="Disordered" evidence="1">
    <location>
        <begin position="1"/>
        <end position="21"/>
    </location>
</feature>
<dbReference type="Proteomes" id="UP000436088">
    <property type="component" value="Unassembled WGS sequence"/>
</dbReference>
<comment type="caution">
    <text evidence="2">The sequence shown here is derived from an EMBL/GenBank/DDBJ whole genome shotgun (WGS) entry which is preliminary data.</text>
</comment>
<evidence type="ECO:0000256" key="1">
    <source>
        <dbReference type="SAM" id="MobiDB-lite"/>
    </source>
</evidence>
<name>A0A6A3D414_HIBSY</name>
<dbReference type="AlphaFoldDB" id="A0A6A3D414"/>
<reference evidence="2" key="1">
    <citation type="submission" date="2019-09" db="EMBL/GenBank/DDBJ databases">
        <title>Draft genome information of white flower Hibiscus syriacus.</title>
        <authorList>
            <person name="Kim Y.-M."/>
        </authorList>
    </citation>
    <scope>NUCLEOTIDE SEQUENCE [LARGE SCALE GENOMIC DNA]</scope>
    <source>
        <strain evidence="2">YM2019G1</strain>
    </source>
</reference>
<organism evidence="2 3">
    <name type="scientific">Hibiscus syriacus</name>
    <name type="common">Rose of Sharon</name>
    <dbReference type="NCBI Taxonomy" id="106335"/>
    <lineage>
        <taxon>Eukaryota</taxon>
        <taxon>Viridiplantae</taxon>
        <taxon>Streptophyta</taxon>
        <taxon>Embryophyta</taxon>
        <taxon>Tracheophyta</taxon>
        <taxon>Spermatophyta</taxon>
        <taxon>Magnoliopsida</taxon>
        <taxon>eudicotyledons</taxon>
        <taxon>Gunneridae</taxon>
        <taxon>Pentapetalae</taxon>
        <taxon>rosids</taxon>
        <taxon>malvids</taxon>
        <taxon>Malvales</taxon>
        <taxon>Malvaceae</taxon>
        <taxon>Malvoideae</taxon>
        <taxon>Hibiscus</taxon>
    </lineage>
</organism>
<dbReference type="EMBL" id="VEPZ02000080">
    <property type="protein sequence ID" value="KAE8733989.1"/>
    <property type="molecule type" value="Genomic_DNA"/>
</dbReference>
<sequence>MTDTNEKVKGEELGKLVPSGSKMNTTEMLQSTFKYVNSYFCSKRQKLIEDQYCSDMMHGVFDGVALSRFPVLEDHQSMNQFNCNMISDEKCVTVQSIVVRERREGHEI</sequence>